<dbReference type="InterPro" id="IPR011008">
    <property type="entry name" value="Dimeric_a/b-barrel"/>
</dbReference>
<dbReference type="STRING" id="1121001.SAMN02745857_00171"/>
<dbReference type="RefSeq" id="WP_084088645.1">
    <property type="nucleotide sequence ID" value="NZ_FWXD01000001.1"/>
</dbReference>
<dbReference type="Pfam" id="PF03992">
    <property type="entry name" value="ABM"/>
    <property type="match status" value="1"/>
</dbReference>
<feature type="domain" description="ABM" evidence="1">
    <location>
        <begin position="2"/>
        <end position="77"/>
    </location>
</feature>
<dbReference type="InterPro" id="IPR007138">
    <property type="entry name" value="ABM_dom"/>
</dbReference>
<protein>
    <submittedName>
        <fullName evidence="2">Quinol monooxygenase YgiN</fullName>
    </submittedName>
</protein>
<reference evidence="2 3" key="1">
    <citation type="submission" date="2017-04" db="EMBL/GenBank/DDBJ databases">
        <authorList>
            <person name="Afonso C.L."/>
            <person name="Miller P.J."/>
            <person name="Scott M.A."/>
            <person name="Spackman E."/>
            <person name="Goraichik I."/>
            <person name="Dimitrov K.M."/>
            <person name="Suarez D.L."/>
            <person name="Swayne D.E."/>
        </authorList>
    </citation>
    <scope>NUCLEOTIDE SEQUENCE [LARGE SCALE GENOMIC DNA]</scope>
    <source>
        <strain evidence="2 3">DSM 23236</strain>
    </source>
</reference>
<keyword evidence="2" id="KW-0503">Monooxygenase</keyword>
<dbReference type="GO" id="GO:0004497">
    <property type="term" value="F:monooxygenase activity"/>
    <property type="evidence" value="ECO:0007669"/>
    <property type="project" value="UniProtKB-KW"/>
</dbReference>
<dbReference type="OrthoDB" id="9798157at2"/>
<accession>A0A1W1WXL2</accession>
<dbReference type="Gene3D" id="3.30.70.100">
    <property type="match status" value="1"/>
</dbReference>
<dbReference type="SUPFAM" id="SSF54909">
    <property type="entry name" value="Dimeric alpha+beta barrel"/>
    <property type="match status" value="1"/>
</dbReference>
<dbReference type="Proteomes" id="UP000192761">
    <property type="component" value="Unassembled WGS sequence"/>
</dbReference>
<name>A0A1W1WXL2_9NEIS</name>
<evidence type="ECO:0000259" key="1">
    <source>
        <dbReference type="Pfam" id="PF03992"/>
    </source>
</evidence>
<evidence type="ECO:0000313" key="3">
    <source>
        <dbReference type="Proteomes" id="UP000192761"/>
    </source>
</evidence>
<keyword evidence="3" id="KW-1185">Reference proteome</keyword>
<evidence type="ECO:0000313" key="2">
    <source>
        <dbReference type="EMBL" id="SMC16384.1"/>
    </source>
</evidence>
<gene>
    <name evidence="2" type="ORF">SAMN02745857_00171</name>
</gene>
<sequence length="108" mass="12561">MTIEYIRYELSKHSAEDLILAYGKAGESLKAAPECLGFDLSRCEEAPATFVLRIRWTSTEDHLQKFRKGPHFPDFFALVRPFIEEMVEMRHYEDTGLSWSRQPHGQQA</sequence>
<dbReference type="EMBL" id="FWXD01000001">
    <property type="protein sequence ID" value="SMC16384.1"/>
    <property type="molecule type" value="Genomic_DNA"/>
</dbReference>
<organism evidence="2 3">
    <name type="scientific">Andreprevotia lacus DSM 23236</name>
    <dbReference type="NCBI Taxonomy" id="1121001"/>
    <lineage>
        <taxon>Bacteria</taxon>
        <taxon>Pseudomonadati</taxon>
        <taxon>Pseudomonadota</taxon>
        <taxon>Betaproteobacteria</taxon>
        <taxon>Neisseriales</taxon>
        <taxon>Chitinibacteraceae</taxon>
        <taxon>Andreprevotia</taxon>
    </lineage>
</organism>
<proteinExistence type="predicted"/>
<dbReference type="AlphaFoldDB" id="A0A1W1WXL2"/>
<keyword evidence="2" id="KW-0560">Oxidoreductase</keyword>